<evidence type="ECO:0000313" key="3">
    <source>
        <dbReference type="Proteomes" id="UP000190675"/>
    </source>
</evidence>
<protein>
    <submittedName>
        <fullName evidence="2">Uncharacterized protein</fullName>
    </submittedName>
</protein>
<organism evidence="2 3">
    <name type="scientific">Bradyrhizobium erythrophlei</name>
    <dbReference type="NCBI Taxonomy" id="1437360"/>
    <lineage>
        <taxon>Bacteria</taxon>
        <taxon>Pseudomonadati</taxon>
        <taxon>Pseudomonadota</taxon>
        <taxon>Alphaproteobacteria</taxon>
        <taxon>Hyphomicrobiales</taxon>
        <taxon>Nitrobacteraceae</taxon>
        <taxon>Bradyrhizobium</taxon>
    </lineage>
</organism>
<dbReference type="AlphaFoldDB" id="A0A1M5U8H7"/>
<dbReference type="Gene3D" id="1.10.287.1490">
    <property type="match status" value="1"/>
</dbReference>
<evidence type="ECO:0000313" key="2">
    <source>
        <dbReference type="EMBL" id="SHH59230.1"/>
    </source>
</evidence>
<name>A0A1M5U8H7_9BRAD</name>
<reference evidence="2 3" key="1">
    <citation type="submission" date="2016-11" db="EMBL/GenBank/DDBJ databases">
        <authorList>
            <person name="Jaros S."/>
            <person name="Januszkiewicz K."/>
            <person name="Wedrychowicz H."/>
        </authorList>
    </citation>
    <scope>NUCLEOTIDE SEQUENCE [LARGE SCALE GENOMIC DNA]</scope>
    <source>
        <strain evidence="2 3">GAS242</strain>
    </source>
</reference>
<dbReference type="EMBL" id="LT670818">
    <property type="protein sequence ID" value="SHH59230.1"/>
    <property type="molecule type" value="Genomic_DNA"/>
</dbReference>
<keyword evidence="1" id="KW-0175">Coiled coil</keyword>
<dbReference type="RefSeq" id="WP_079571565.1">
    <property type="nucleotide sequence ID" value="NZ_LT670818.1"/>
</dbReference>
<sequence length="84" mass="9450">MADSTADLMSEVLKSVQARLAQVDGKLDELRQEMQASRTSQNGLRQEITSVFQEISGIHATLVRHEGKLDRIERRLELSDTPTL</sequence>
<gene>
    <name evidence="2" type="ORF">SAMN05444169_8238</name>
</gene>
<accession>A0A1M5U8H7</accession>
<feature type="coiled-coil region" evidence="1">
    <location>
        <begin position="13"/>
        <end position="47"/>
    </location>
</feature>
<evidence type="ECO:0000256" key="1">
    <source>
        <dbReference type="SAM" id="Coils"/>
    </source>
</evidence>
<dbReference type="Proteomes" id="UP000190675">
    <property type="component" value="Chromosome I"/>
</dbReference>
<dbReference type="OrthoDB" id="7282689at2"/>
<proteinExistence type="predicted"/>